<dbReference type="SUPFAM" id="SSF53850">
    <property type="entry name" value="Periplasmic binding protein-like II"/>
    <property type="match status" value="1"/>
</dbReference>
<feature type="compositionally biased region" description="Low complexity" evidence="2">
    <location>
        <begin position="30"/>
        <end position="40"/>
    </location>
</feature>
<accession>A0ABW0VWV2</accession>
<comment type="caution">
    <text evidence="4">The sequence shown here is derived from an EMBL/GenBank/DDBJ whole genome shotgun (WGS) entry which is preliminary data.</text>
</comment>
<dbReference type="PANTHER" id="PTHR43649">
    <property type="entry name" value="ARABINOSE-BINDING PROTEIN-RELATED"/>
    <property type="match status" value="1"/>
</dbReference>
<keyword evidence="1 3" id="KW-0732">Signal</keyword>
<keyword evidence="5" id="KW-1185">Reference proteome</keyword>
<reference evidence="5" key="1">
    <citation type="journal article" date="2019" name="Int. J. Syst. Evol. Microbiol.">
        <title>The Global Catalogue of Microorganisms (GCM) 10K type strain sequencing project: providing services to taxonomists for standard genome sequencing and annotation.</title>
        <authorList>
            <consortium name="The Broad Institute Genomics Platform"/>
            <consortium name="The Broad Institute Genome Sequencing Center for Infectious Disease"/>
            <person name="Wu L."/>
            <person name="Ma J."/>
        </authorList>
    </citation>
    <scope>NUCLEOTIDE SEQUENCE [LARGE SCALE GENOMIC DNA]</scope>
    <source>
        <strain evidence="5">CGMCC 1.3240</strain>
    </source>
</reference>
<gene>
    <name evidence="4" type="ORF">ACFPYJ_11150</name>
</gene>
<dbReference type="Proteomes" id="UP001596047">
    <property type="component" value="Unassembled WGS sequence"/>
</dbReference>
<name>A0ABW0VWV2_9BACL</name>
<dbReference type="RefSeq" id="WP_379188202.1">
    <property type="nucleotide sequence ID" value="NZ_JBHSOW010000040.1"/>
</dbReference>
<proteinExistence type="predicted"/>
<evidence type="ECO:0000313" key="5">
    <source>
        <dbReference type="Proteomes" id="UP001596047"/>
    </source>
</evidence>
<evidence type="ECO:0000256" key="3">
    <source>
        <dbReference type="SAM" id="SignalP"/>
    </source>
</evidence>
<dbReference type="PANTHER" id="PTHR43649:SF33">
    <property type="entry name" value="POLYGALACTURONAN_RHAMNOGALACTURONAN-BINDING PROTEIN YTCQ"/>
    <property type="match status" value="1"/>
</dbReference>
<dbReference type="EMBL" id="JBHSOW010000040">
    <property type="protein sequence ID" value="MFC5649668.1"/>
    <property type="molecule type" value="Genomic_DNA"/>
</dbReference>
<feature type="signal peptide" evidence="3">
    <location>
        <begin position="1"/>
        <end position="23"/>
    </location>
</feature>
<dbReference type="PROSITE" id="PS51257">
    <property type="entry name" value="PROKAR_LIPOPROTEIN"/>
    <property type="match status" value="1"/>
</dbReference>
<organism evidence="4 5">
    <name type="scientific">Paenibacillus solisilvae</name>
    <dbReference type="NCBI Taxonomy" id="2486751"/>
    <lineage>
        <taxon>Bacteria</taxon>
        <taxon>Bacillati</taxon>
        <taxon>Bacillota</taxon>
        <taxon>Bacilli</taxon>
        <taxon>Bacillales</taxon>
        <taxon>Paenibacillaceae</taxon>
        <taxon>Paenibacillus</taxon>
    </lineage>
</organism>
<feature type="chain" id="PRO_5046164191" evidence="3">
    <location>
        <begin position="24"/>
        <end position="571"/>
    </location>
</feature>
<dbReference type="Gene3D" id="3.40.190.10">
    <property type="entry name" value="Periplasmic binding protein-like II"/>
    <property type="match status" value="2"/>
</dbReference>
<evidence type="ECO:0000256" key="1">
    <source>
        <dbReference type="ARBA" id="ARBA00022729"/>
    </source>
</evidence>
<protein>
    <submittedName>
        <fullName evidence="4">ABC transporter substrate-binding protein</fullName>
    </submittedName>
</protein>
<evidence type="ECO:0000313" key="4">
    <source>
        <dbReference type="EMBL" id="MFC5649668.1"/>
    </source>
</evidence>
<evidence type="ECO:0000256" key="2">
    <source>
        <dbReference type="SAM" id="MobiDB-lite"/>
    </source>
</evidence>
<dbReference type="InterPro" id="IPR050490">
    <property type="entry name" value="Bact_solute-bd_prot1"/>
</dbReference>
<sequence>MRKGIVQRWFVFTTIIALVFTMAACSSSNNTNNDTAASNDGGNKAANDTAKNAGTTAAVADKPVNADEPGWKSDTSPITFDWYLNFSWFPNKWGVDATSQYITKKTGVNVNFIVPAGNENEKLNTMIASGTLPDFITLGWSEDGVKKMIEGGLVEPLNKLADQYDPYFFKVADPAKTSWYTQQDGNIYGYPNASSSPKDFEKYAREYTSNQTFVVRKDMYEAIGSPDMRTPEGFLSALKLAKEKFPDVNGQPLIPLGLHEFGDTGNYSLEGYLQNFLAVPYEKGGKLYDRVTDPEYVSWLKTFRKANEEGLLAKDIFIDKRPQMEEKIAQGRYFAMLYQRSDFTAQQNALFANDPNSVYIAVDGPANSQQAAPTLSGPGISGWTVTLISKDVKDKARAIRFLTYLISEEGNKDLFLGEKGATYDDIDGKEQFKPEVLELLNKDRSAFDKKYGASYTFWMLMDTNMNLKWAPPSVEPSKQLEDWTKGKTTSFSQFDQINPTGNSEEGIANTKIATAWGKTLPKLLLSKSDADFDKVFQEFLDKRKSAGFDKVQAYQQKKYEENVVKLKEFLN</sequence>
<feature type="region of interest" description="Disordered" evidence="2">
    <location>
        <begin position="30"/>
        <end position="70"/>
    </location>
</feature>